<dbReference type="Gene3D" id="3.40.630.30">
    <property type="match status" value="1"/>
</dbReference>
<feature type="domain" description="N-acetyltransferase" evidence="1">
    <location>
        <begin position="9"/>
        <end position="96"/>
    </location>
</feature>
<proteinExistence type="predicted"/>
<dbReference type="InterPro" id="IPR045057">
    <property type="entry name" value="Gcn5-rel_NAT"/>
</dbReference>
<dbReference type="PANTHER" id="PTHR31435">
    <property type="entry name" value="PROTEIN NATD1"/>
    <property type="match status" value="1"/>
</dbReference>
<dbReference type="PROSITE" id="PS51729">
    <property type="entry name" value="GNAT_YJDJ"/>
    <property type="match status" value="1"/>
</dbReference>
<dbReference type="AlphaFoldDB" id="A0A3B0UBU8"/>
<dbReference type="Pfam" id="PF14542">
    <property type="entry name" value="Acetyltransf_CG"/>
    <property type="match status" value="1"/>
</dbReference>
<dbReference type="SUPFAM" id="SSF55729">
    <property type="entry name" value="Acyl-CoA N-acyltransferases (Nat)"/>
    <property type="match status" value="1"/>
</dbReference>
<accession>A0A3B0UBU8</accession>
<name>A0A3B0UBU8_9ZZZZ</name>
<dbReference type="PANTHER" id="PTHR31435:SF9">
    <property type="entry name" value="PROTEIN NATD1"/>
    <property type="match status" value="1"/>
</dbReference>
<evidence type="ECO:0000313" key="2">
    <source>
        <dbReference type="EMBL" id="VAW16976.1"/>
    </source>
</evidence>
<dbReference type="InterPro" id="IPR031165">
    <property type="entry name" value="GNAT_YJDJ"/>
</dbReference>
<organism evidence="2">
    <name type="scientific">hydrothermal vent metagenome</name>
    <dbReference type="NCBI Taxonomy" id="652676"/>
    <lineage>
        <taxon>unclassified sequences</taxon>
        <taxon>metagenomes</taxon>
        <taxon>ecological metagenomes</taxon>
    </lineage>
</organism>
<evidence type="ECO:0000259" key="1">
    <source>
        <dbReference type="PROSITE" id="PS51729"/>
    </source>
</evidence>
<gene>
    <name evidence="2" type="ORF">MNBD_ALPHA11-735</name>
</gene>
<dbReference type="InterPro" id="IPR016181">
    <property type="entry name" value="Acyl_CoA_acyltransferase"/>
</dbReference>
<sequence>MNELTVRHERNKTSGRYVIDLGSGHMAKMTYSRLGVCKIAIDHTHVPEQSRGQGIAMKLLEFAIRQARINHDKIVPMCAYVYEQFERHEEWSDVLADMKNCPYAKTA</sequence>
<protein>
    <recommendedName>
        <fullName evidence="1">N-acetyltransferase domain-containing protein</fullName>
    </recommendedName>
</protein>
<reference evidence="2" key="1">
    <citation type="submission" date="2018-06" db="EMBL/GenBank/DDBJ databases">
        <authorList>
            <person name="Zhirakovskaya E."/>
        </authorList>
    </citation>
    <scope>NUCLEOTIDE SEQUENCE</scope>
</reference>
<dbReference type="EMBL" id="UOEQ01000122">
    <property type="protein sequence ID" value="VAW16976.1"/>
    <property type="molecule type" value="Genomic_DNA"/>
</dbReference>